<dbReference type="EMBL" id="CAKKNE010000001">
    <property type="protein sequence ID" value="CAH0366282.1"/>
    <property type="molecule type" value="Genomic_DNA"/>
</dbReference>
<evidence type="ECO:0000313" key="2">
    <source>
        <dbReference type="EMBL" id="CAH0366282.1"/>
    </source>
</evidence>
<reference evidence="2" key="1">
    <citation type="submission" date="2021-11" db="EMBL/GenBank/DDBJ databases">
        <authorList>
            <consortium name="Genoscope - CEA"/>
            <person name="William W."/>
        </authorList>
    </citation>
    <scope>NUCLEOTIDE SEQUENCE</scope>
</reference>
<keyword evidence="1" id="KW-0812">Transmembrane</keyword>
<evidence type="ECO:0000256" key="1">
    <source>
        <dbReference type="SAM" id="Phobius"/>
    </source>
</evidence>
<protein>
    <submittedName>
        <fullName evidence="2">Uncharacterized protein</fullName>
    </submittedName>
</protein>
<keyword evidence="1" id="KW-0472">Membrane</keyword>
<keyword evidence="3" id="KW-1185">Reference proteome</keyword>
<organism evidence="2 3">
    <name type="scientific">Pelagomonas calceolata</name>
    <dbReference type="NCBI Taxonomy" id="35677"/>
    <lineage>
        <taxon>Eukaryota</taxon>
        <taxon>Sar</taxon>
        <taxon>Stramenopiles</taxon>
        <taxon>Ochrophyta</taxon>
        <taxon>Pelagophyceae</taxon>
        <taxon>Pelagomonadales</taxon>
        <taxon>Pelagomonadaceae</taxon>
        <taxon>Pelagomonas</taxon>
    </lineage>
</organism>
<keyword evidence="1" id="KW-1133">Transmembrane helix</keyword>
<feature type="transmembrane region" description="Helical" evidence="1">
    <location>
        <begin position="20"/>
        <end position="40"/>
    </location>
</feature>
<dbReference type="Proteomes" id="UP000789595">
    <property type="component" value="Unassembled WGS sequence"/>
</dbReference>
<comment type="caution">
    <text evidence="2">The sequence shown here is derived from an EMBL/GenBank/DDBJ whole genome shotgun (WGS) entry which is preliminary data.</text>
</comment>
<sequence>MDVRPLLAQRRAPPAPNQHLWRAFGAVALLQFVTLAAVLASRTAPDGRRQLLADELEPPFRKIREDIDLGADERRRLSGALWGLKTATAATTLTKFMGTMVLCDTSSAAITVTLPAASDMSEQSGASLRHYKFINTGSNDCTVARAGSDTIVTSTLTATFSGGATTSTFTGTAFTPAGTVSQPTFTGTQFTPAGTISAITPAGTNDAPTFTGQAHTPTFTGGAITSTVTQGTITTATVYTGADATATTTDTAVDVVTAVAASTVASGTASGTISQITPQGTVAAPVFSGTAHTPTFTGTAVTPGGTVSQPTFTGTQVTPQGTIQTDTPGGTVAIVNAATASTGLTAITLKPGSSLALVGDGTSAWYQYGGTSIAVA</sequence>
<dbReference type="AlphaFoldDB" id="A0A8J2S9Q6"/>
<name>A0A8J2S9Q6_9STRA</name>
<proteinExistence type="predicted"/>
<accession>A0A8J2S9Q6</accession>
<evidence type="ECO:0000313" key="3">
    <source>
        <dbReference type="Proteomes" id="UP000789595"/>
    </source>
</evidence>
<gene>
    <name evidence="2" type="ORF">PECAL_1P27640</name>
</gene>